<keyword evidence="1" id="KW-0472">Membrane</keyword>
<gene>
    <name evidence="2" type="ORF">F4695_002029</name>
</gene>
<protein>
    <recommendedName>
        <fullName evidence="4">Amino acid transporter</fullName>
    </recommendedName>
</protein>
<evidence type="ECO:0000313" key="2">
    <source>
        <dbReference type="EMBL" id="MBB6508680.1"/>
    </source>
</evidence>
<evidence type="ECO:0008006" key="4">
    <source>
        <dbReference type="Google" id="ProtNLM"/>
    </source>
</evidence>
<keyword evidence="3" id="KW-1185">Reference proteome</keyword>
<feature type="transmembrane region" description="Helical" evidence="1">
    <location>
        <begin position="46"/>
        <end position="71"/>
    </location>
</feature>
<evidence type="ECO:0000313" key="3">
    <source>
        <dbReference type="Proteomes" id="UP000585437"/>
    </source>
</evidence>
<reference evidence="2 3" key="1">
    <citation type="submission" date="2020-08" db="EMBL/GenBank/DDBJ databases">
        <title>The Agave Microbiome: Exploring the role of microbial communities in plant adaptations to desert environments.</title>
        <authorList>
            <person name="Partida-Martinez L.P."/>
        </authorList>
    </citation>
    <scope>NUCLEOTIDE SEQUENCE [LARGE SCALE GENOMIC DNA]</scope>
    <source>
        <strain evidence="2 3">AS3.12</strain>
    </source>
</reference>
<organism evidence="2 3">
    <name type="scientific">Rhizobium soli</name>
    <dbReference type="NCBI Taxonomy" id="424798"/>
    <lineage>
        <taxon>Bacteria</taxon>
        <taxon>Pseudomonadati</taxon>
        <taxon>Pseudomonadota</taxon>
        <taxon>Alphaproteobacteria</taxon>
        <taxon>Hyphomicrobiales</taxon>
        <taxon>Rhizobiaceae</taxon>
        <taxon>Rhizobium/Agrobacterium group</taxon>
        <taxon>Rhizobium</taxon>
    </lineage>
</organism>
<proteinExistence type="predicted"/>
<feature type="transmembrane region" description="Helical" evidence="1">
    <location>
        <begin position="21"/>
        <end position="40"/>
    </location>
</feature>
<name>A0A7X0JK33_9HYPH</name>
<evidence type="ECO:0000256" key="1">
    <source>
        <dbReference type="SAM" id="Phobius"/>
    </source>
</evidence>
<dbReference type="Proteomes" id="UP000585437">
    <property type="component" value="Unassembled WGS sequence"/>
</dbReference>
<keyword evidence="1" id="KW-0812">Transmembrane</keyword>
<comment type="caution">
    <text evidence="2">The sequence shown here is derived from an EMBL/GenBank/DDBJ whole genome shotgun (WGS) entry which is preliminary data.</text>
</comment>
<keyword evidence="1" id="KW-1133">Transmembrane helix</keyword>
<sequence length="75" mass="8057">MTAADNERVKYVANAFDRASTSSLTVGVFAPIAAAIYAPTSSVGNIWVLSIAGPCWLFTAGILHFVGRFILRRLL</sequence>
<accession>A0A7X0JK33</accession>
<dbReference type="AlphaFoldDB" id="A0A7X0JK33"/>
<dbReference type="EMBL" id="JACHBU010000003">
    <property type="protein sequence ID" value="MBB6508680.1"/>
    <property type="molecule type" value="Genomic_DNA"/>
</dbReference>